<evidence type="ECO:0000256" key="1">
    <source>
        <dbReference type="SAM" id="Phobius"/>
    </source>
</evidence>
<sequence length="257" mass="27608">MKLPSPGRYVFGSFILLLTAGICAGVVSITGRQDIISAALLISAVILFLTAILLLVFHRPDSLDQRFVSLLQVQGTINTCTVAADLGLSGLSCFLPQSRSESQGVMHLIPVSRYSGEPVAGSVFVSGEGFSGLLLPPVCTPLLNELKKTNQLTIPETQGELSTLLHEVAVDVLEVTSEIQISWSDTSVHIHMEGYRLCEGCLFVTRESPACCTLSPCVICSLFATCIAHGLDRPVQVDRCVPVKKGDSVEMIFTLFP</sequence>
<dbReference type="HOGENOM" id="CLU_1056055_0_0_2"/>
<feature type="transmembrane region" description="Helical" evidence="1">
    <location>
        <begin position="9"/>
        <end position="29"/>
    </location>
</feature>
<gene>
    <name evidence="3" type="ordered locus">Mhun_0407</name>
</gene>
<dbReference type="InterPro" id="IPR058288">
    <property type="entry name" value="DUF7982"/>
</dbReference>
<keyword evidence="1" id="KW-1133">Transmembrane helix</keyword>
<name>Q2FN05_METHJ</name>
<dbReference type="eggNOG" id="arCOG03442">
    <property type="taxonomic scope" value="Archaea"/>
</dbReference>
<dbReference type="EMBL" id="CP000254">
    <property type="protein sequence ID" value="ABD40172.1"/>
    <property type="molecule type" value="Genomic_DNA"/>
</dbReference>
<dbReference type="RefSeq" id="WP_011447463.1">
    <property type="nucleotide sequence ID" value="NC_007796.1"/>
</dbReference>
<dbReference type="STRING" id="323259.Mhun_0407"/>
<feature type="transmembrane region" description="Helical" evidence="1">
    <location>
        <begin position="35"/>
        <end position="57"/>
    </location>
</feature>
<dbReference type="Pfam" id="PF25939">
    <property type="entry name" value="DUF7982"/>
    <property type="match status" value="1"/>
</dbReference>
<reference evidence="4" key="1">
    <citation type="journal article" date="2016" name="Stand. Genomic Sci.">
        <title>Complete genome sequence of Methanospirillum hungatei type strain JF1.</title>
        <authorList>
            <person name="Gunsalus R.P."/>
            <person name="Cook L.E."/>
            <person name="Crable B."/>
            <person name="Rohlin L."/>
            <person name="McDonald E."/>
            <person name="Mouttaki H."/>
            <person name="Sieber J.R."/>
            <person name="Poweleit N."/>
            <person name="Zhou H."/>
            <person name="Lapidus A.L."/>
            <person name="Daligault H.E."/>
            <person name="Land M."/>
            <person name="Gilna P."/>
            <person name="Ivanova N."/>
            <person name="Kyrpides N."/>
            <person name="Culley D.E."/>
            <person name="McInerney M.J."/>
        </authorList>
    </citation>
    <scope>NUCLEOTIDE SEQUENCE [LARGE SCALE GENOMIC DNA]</scope>
    <source>
        <strain evidence="4">ATCC 27890 / DSM 864 / NBRC 100397 / JF-1</strain>
    </source>
</reference>
<feature type="domain" description="DUF7982" evidence="2">
    <location>
        <begin position="77"/>
        <end position="191"/>
    </location>
</feature>
<evidence type="ECO:0000259" key="2">
    <source>
        <dbReference type="Pfam" id="PF25939"/>
    </source>
</evidence>
<dbReference type="AlphaFoldDB" id="Q2FN05"/>
<protein>
    <recommendedName>
        <fullName evidence="2">DUF7982 domain-containing protein</fullName>
    </recommendedName>
</protein>
<dbReference type="GeneID" id="3924009"/>
<dbReference type="KEGG" id="mhu:Mhun_0407"/>
<keyword evidence="4" id="KW-1185">Reference proteome</keyword>
<evidence type="ECO:0000313" key="4">
    <source>
        <dbReference type="Proteomes" id="UP000001941"/>
    </source>
</evidence>
<evidence type="ECO:0000313" key="3">
    <source>
        <dbReference type="EMBL" id="ABD40172.1"/>
    </source>
</evidence>
<dbReference type="Proteomes" id="UP000001941">
    <property type="component" value="Chromosome"/>
</dbReference>
<keyword evidence="1" id="KW-0472">Membrane</keyword>
<dbReference type="EnsemblBacteria" id="ABD40172">
    <property type="protein sequence ID" value="ABD40172"/>
    <property type="gene ID" value="Mhun_0407"/>
</dbReference>
<dbReference type="OrthoDB" id="148221at2157"/>
<organism evidence="3 4">
    <name type="scientific">Methanospirillum hungatei JF-1 (strain ATCC 27890 / DSM 864 / NBRC 100397 / JF-1)</name>
    <dbReference type="NCBI Taxonomy" id="323259"/>
    <lineage>
        <taxon>Archaea</taxon>
        <taxon>Methanobacteriati</taxon>
        <taxon>Methanobacteriota</taxon>
        <taxon>Stenosarchaea group</taxon>
        <taxon>Methanomicrobia</taxon>
        <taxon>Methanomicrobiales</taxon>
        <taxon>Methanospirillaceae</taxon>
        <taxon>Methanospirillum</taxon>
    </lineage>
</organism>
<proteinExistence type="predicted"/>
<accession>Q2FN05</accession>
<keyword evidence="1" id="KW-0812">Transmembrane</keyword>
<dbReference type="InParanoid" id="Q2FN05"/>